<gene>
    <name evidence="2" type="ORF">NTEN_LOCUS9393</name>
</gene>
<feature type="compositionally biased region" description="Polar residues" evidence="1">
    <location>
        <begin position="98"/>
        <end position="134"/>
    </location>
</feature>
<evidence type="ECO:0000256" key="1">
    <source>
        <dbReference type="SAM" id="MobiDB-lite"/>
    </source>
</evidence>
<evidence type="ECO:0000313" key="3">
    <source>
        <dbReference type="Proteomes" id="UP000479000"/>
    </source>
</evidence>
<protein>
    <submittedName>
        <fullName evidence="2">Uncharacterized protein</fullName>
    </submittedName>
</protein>
<proteinExistence type="predicted"/>
<organism evidence="2 3">
    <name type="scientific">Nesidiocoris tenuis</name>
    <dbReference type="NCBI Taxonomy" id="355587"/>
    <lineage>
        <taxon>Eukaryota</taxon>
        <taxon>Metazoa</taxon>
        <taxon>Ecdysozoa</taxon>
        <taxon>Arthropoda</taxon>
        <taxon>Hexapoda</taxon>
        <taxon>Insecta</taxon>
        <taxon>Pterygota</taxon>
        <taxon>Neoptera</taxon>
        <taxon>Paraneoptera</taxon>
        <taxon>Hemiptera</taxon>
        <taxon>Heteroptera</taxon>
        <taxon>Panheteroptera</taxon>
        <taxon>Cimicomorpha</taxon>
        <taxon>Miridae</taxon>
        <taxon>Dicyphina</taxon>
        <taxon>Nesidiocoris</taxon>
    </lineage>
</organism>
<name>A0A6H5GJB3_9HEMI</name>
<feature type="region of interest" description="Disordered" evidence="1">
    <location>
        <begin position="1"/>
        <end position="33"/>
    </location>
</feature>
<feature type="region of interest" description="Disordered" evidence="1">
    <location>
        <begin position="98"/>
        <end position="143"/>
    </location>
</feature>
<reference evidence="2 3" key="1">
    <citation type="submission" date="2020-02" db="EMBL/GenBank/DDBJ databases">
        <authorList>
            <person name="Ferguson B K."/>
        </authorList>
    </citation>
    <scope>NUCLEOTIDE SEQUENCE [LARGE SCALE GENOMIC DNA]</scope>
</reference>
<feature type="non-terminal residue" evidence="2">
    <location>
        <position position="203"/>
    </location>
</feature>
<dbReference type="Proteomes" id="UP000479000">
    <property type="component" value="Unassembled WGS sequence"/>
</dbReference>
<accession>A0A6H5GJB3</accession>
<evidence type="ECO:0000313" key="2">
    <source>
        <dbReference type="EMBL" id="CAB0003916.1"/>
    </source>
</evidence>
<keyword evidence="3" id="KW-1185">Reference proteome</keyword>
<sequence>MHPPGRCSSHRRKQDQAHPDGGVENWNSSMKYNPTGIDRSEFREWRLKRAQSAYLPTFLKKSSLTRASGSCMNGLCMKSMASMYGSTGFDAEHTVSKQKPQFPSTNHSFQAKTTVSKQKLQFPSRNHSFRAETTVSKHKPQFPSRNHWKSHFEGFGLNRHDLTNASKLKALCSTGSPKWNKTPCVWFSSIMMRGSVGSNDSWN</sequence>
<dbReference type="EMBL" id="CADCXU010014186">
    <property type="protein sequence ID" value="CAB0003916.1"/>
    <property type="molecule type" value="Genomic_DNA"/>
</dbReference>
<dbReference type="AlphaFoldDB" id="A0A6H5GJB3"/>